<evidence type="ECO:0000256" key="6">
    <source>
        <dbReference type="ARBA" id="ARBA00022840"/>
    </source>
</evidence>
<evidence type="ECO:0000256" key="8">
    <source>
        <dbReference type="ARBA" id="ARBA00023136"/>
    </source>
</evidence>
<keyword evidence="5" id="KW-0547">Nucleotide-binding</keyword>
<gene>
    <name evidence="15" type="primary">DDR2_2</name>
    <name evidence="15" type="ORF">GWK47_039541</name>
</gene>
<dbReference type="GO" id="GO:0005886">
    <property type="term" value="C:plasma membrane"/>
    <property type="evidence" value="ECO:0007669"/>
    <property type="project" value="UniProtKB-SubCell"/>
</dbReference>
<evidence type="ECO:0000259" key="14">
    <source>
        <dbReference type="PROSITE" id="PS50022"/>
    </source>
</evidence>
<dbReference type="InterPro" id="IPR008979">
    <property type="entry name" value="Galactose-bd-like_sf"/>
</dbReference>
<dbReference type="PANTHER" id="PTHR24543">
    <property type="entry name" value="MULTICOPPER OXIDASE-RELATED"/>
    <property type="match status" value="1"/>
</dbReference>
<dbReference type="InterPro" id="IPR000421">
    <property type="entry name" value="FA58C"/>
</dbReference>
<evidence type="ECO:0000256" key="11">
    <source>
        <dbReference type="ARBA" id="ARBA00023180"/>
    </source>
</evidence>
<dbReference type="AlphaFoldDB" id="A0A8J4YK25"/>
<evidence type="ECO:0000256" key="7">
    <source>
        <dbReference type="ARBA" id="ARBA00022989"/>
    </source>
</evidence>
<keyword evidence="16" id="KW-1185">Reference proteome</keyword>
<dbReference type="Proteomes" id="UP000770661">
    <property type="component" value="Unassembled WGS sequence"/>
</dbReference>
<keyword evidence="11" id="KW-0325">Glycoprotein</keyword>
<evidence type="ECO:0000256" key="12">
    <source>
        <dbReference type="ARBA" id="ARBA00061639"/>
    </source>
</evidence>
<dbReference type="EMBL" id="JACEEZ010006208">
    <property type="protein sequence ID" value="KAG0724946.1"/>
    <property type="molecule type" value="Genomic_DNA"/>
</dbReference>
<feature type="signal peptide" evidence="13">
    <location>
        <begin position="1"/>
        <end position="27"/>
    </location>
</feature>
<sequence>MALSMVPRSLLLATWWWCLVLVPRVTCLINLGHCEAALGMESLGIPDEHITASSFFDTAVNAIYGRARVEAEGGAWCPRQVIHRAEEEFLEVYLGDTHLVTKVEVQGRFGNGQGREYAEKYKLQYWRPGMDHWNTHKDGNENELLEGNSNTYLAQTSQLSPPVVAARVRFVPYSDHPRTVCMRVELYGCRYTDGLVSYSLPDGDARGGDYNLRDLTYDGSRRGGWLSGGLGQLSDGETGHTNFRVDALGRGRGYEWVGWKNDSRQRQPVELTFEFESVRNFSAVHIYTNNFFTKDTQVFSRARVLFSVGGEHYHAQPPVEFEYVADRIFENARNVTIRLHGAAAKFVKVQLFFALRWILISRGHF</sequence>
<dbReference type="PROSITE" id="PS01286">
    <property type="entry name" value="FA58C_2"/>
    <property type="match status" value="1"/>
</dbReference>
<evidence type="ECO:0000256" key="2">
    <source>
        <dbReference type="ARBA" id="ARBA00022475"/>
    </source>
</evidence>
<dbReference type="SMART" id="SM00231">
    <property type="entry name" value="FA58C"/>
    <property type="match status" value="1"/>
</dbReference>
<name>A0A8J4YK25_CHIOP</name>
<keyword evidence="9" id="KW-1015">Disulfide bond</keyword>
<keyword evidence="10 15" id="KW-0675">Receptor</keyword>
<dbReference type="CDD" id="cd00057">
    <property type="entry name" value="FA58C"/>
    <property type="match status" value="1"/>
</dbReference>
<evidence type="ECO:0000256" key="1">
    <source>
        <dbReference type="ARBA" id="ARBA00004251"/>
    </source>
</evidence>
<keyword evidence="4 13" id="KW-0732">Signal</keyword>
<keyword evidence="3" id="KW-0812">Transmembrane</keyword>
<evidence type="ECO:0000256" key="4">
    <source>
        <dbReference type="ARBA" id="ARBA00022729"/>
    </source>
</evidence>
<feature type="chain" id="PRO_5035391535" evidence="13">
    <location>
        <begin position="28"/>
        <end position="365"/>
    </location>
</feature>
<evidence type="ECO:0000256" key="13">
    <source>
        <dbReference type="SAM" id="SignalP"/>
    </source>
</evidence>
<dbReference type="OrthoDB" id="6071166at2759"/>
<dbReference type="Pfam" id="PF00754">
    <property type="entry name" value="F5_F8_type_C"/>
    <property type="match status" value="1"/>
</dbReference>
<dbReference type="GO" id="GO:0005524">
    <property type="term" value="F:ATP binding"/>
    <property type="evidence" value="ECO:0007669"/>
    <property type="project" value="UniProtKB-KW"/>
</dbReference>
<dbReference type="Gene3D" id="2.60.120.1190">
    <property type="match status" value="1"/>
</dbReference>
<evidence type="ECO:0000313" key="15">
    <source>
        <dbReference type="EMBL" id="KAG0724946.1"/>
    </source>
</evidence>
<dbReference type="SUPFAM" id="SSF49785">
    <property type="entry name" value="Galactose-binding domain-like"/>
    <property type="match status" value="1"/>
</dbReference>
<protein>
    <submittedName>
        <fullName evidence="15">Discoidin domain-containing receptor 2</fullName>
    </submittedName>
</protein>
<accession>A0A8J4YK25</accession>
<keyword evidence="7" id="KW-1133">Transmembrane helix</keyword>
<dbReference type="PANTHER" id="PTHR24543:SF291">
    <property type="entry name" value="SMOKE ALARM, ISOFORM D"/>
    <property type="match status" value="1"/>
</dbReference>
<dbReference type="FunFam" id="2.60.120.260:FF:000007">
    <property type="entry name" value="Discoidin domain receptor tyrosine kinase 1"/>
    <property type="match status" value="1"/>
</dbReference>
<dbReference type="Gene3D" id="2.60.120.260">
    <property type="entry name" value="Galactose-binding domain-like"/>
    <property type="match status" value="1"/>
</dbReference>
<evidence type="ECO:0000256" key="10">
    <source>
        <dbReference type="ARBA" id="ARBA00023170"/>
    </source>
</evidence>
<dbReference type="GO" id="GO:0048680">
    <property type="term" value="P:positive regulation of axon regeneration"/>
    <property type="evidence" value="ECO:0007669"/>
    <property type="project" value="UniProtKB-ARBA"/>
</dbReference>
<evidence type="ECO:0000256" key="9">
    <source>
        <dbReference type="ARBA" id="ARBA00023157"/>
    </source>
</evidence>
<organism evidence="15 16">
    <name type="scientific">Chionoecetes opilio</name>
    <name type="common">Atlantic snow crab</name>
    <name type="synonym">Cancer opilio</name>
    <dbReference type="NCBI Taxonomy" id="41210"/>
    <lineage>
        <taxon>Eukaryota</taxon>
        <taxon>Metazoa</taxon>
        <taxon>Ecdysozoa</taxon>
        <taxon>Arthropoda</taxon>
        <taxon>Crustacea</taxon>
        <taxon>Multicrustacea</taxon>
        <taxon>Malacostraca</taxon>
        <taxon>Eumalacostraca</taxon>
        <taxon>Eucarida</taxon>
        <taxon>Decapoda</taxon>
        <taxon>Pleocyemata</taxon>
        <taxon>Brachyura</taxon>
        <taxon>Eubrachyura</taxon>
        <taxon>Majoidea</taxon>
        <taxon>Majidae</taxon>
        <taxon>Chionoecetes</taxon>
    </lineage>
</organism>
<keyword evidence="8" id="KW-0472">Membrane</keyword>
<dbReference type="InterPro" id="IPR048525">
    <property type="entry name" value="DDR1-2_DS-like"/>
</dbReference>
<comment type="similarity">
    <text evidence="12">Belongs to the protein kinase superfamily. Tyr protein kinase family. Insulin receptor subfamily.</text>
</comment>
<evidence type="ECO:0000313" key="16">
    <source>
        <dbReference type="Proteomes" id="UP000770661"/>
    </source>
</evidence>
<dbReference type="Pfam" id="PF21114">
    <property type="entry name" value="DDR1-2_DS-like"/>
    <property type="match status" value="1"/>
</dbReference>
<evidence type="ECO:0000256" key="3">
    <source>
        <dbReference type="ARBA" id="ARBA00022692"/>
    </source>
</evidence>
<comment type="subcellular location">
    <subcellularLocation>
        <location evidence="1">Cell membrane</location>
        <topology evidence="1">Single-pass type I membrane protein</topology>
    </subcellularLocation>
</comment>
<evidence type="ECO:0000256" key="5">
    <source>
        <dbReference type="ARBA" id="ARBA00022741"/>
    </source>
</evidence>
<keyword evidence="2" id="KW-1003">Cell membrane</keyword>
<dbReference type="EMBL" id="JACEEZ010006208">
    <property type="protein sequence ID" value="KAG0724947.1"/>
    <property type="molecule type" value="Genomic_DNA"/>
</dbReference>
<proteinExistence type="inferred from homology"/>
<comment type="caution">
    <text evidence="15">The sequence shown here is derived from an EMBL/GenBank/DDBJ whole genome shotgun (WGS) entry which is preliminary data.</text>
</comment>
<feature type="domain" description="F5/8 type C" evidence="14">
    <location>
        <begin position="34"/>
        <end position="189"/>
    </location>
</feature>
<keyword evidence="6" id="KW-0067">ATP-binding</keyword>
<dbReference type="PROSITE" id="PS50022">
    <property type="entry name" value="FA58C_3"/>
    <property type="match status" value="1"/>
</dbReference>
<reference evidence="15" key="1">
    <citation type="submission" date="2020-07" db="EMBL/GenBank/DDBJ databases">
        <title>The High-quality genome of the commercially important snow crab, Chionoecetes opilio.</title>
        <authorList>
            <person name="Jeong J.-H."/>
            <person name="Ryu S."/>
        </authorList>
    </citation>
    <scope>NUCLEOTIDE SEQUENCE</scope>
    <source>
        <strain evidence="15">MADBK_172401_WGS</strain>
        <tissue evidence="15">Digestive gland</tissue>
    </source>
</reference>